<gene>
    <name evidence="3" type="ORF">ATK86_1061</name>
</gene>
<dbReference type="EMBL" id="PJMW01000001">
    <property type="protein sequence ID" value="PKV99020.1"/>
    <property type="molecule type" value="Genomic_DNA"/>
</dbReference>
<proteinExistence type="predicted"/>
<evidence type="ECO:0000313" key="4">
    <source>
        <dbReference type="Proteomes" id="UP000233766"/>
    </source>
</evidence>
<dbReference type="InterPro" id="IPR052336">
    <property type="entry name" value="MlaD_Phospholipid_Transporter"/>
</dbReference>
<accession>A0A2N3WYT1</accession>
<evidence type="ECO:0000259" key="2">
    <source>
        <dbReference type="Pfam" id="PF11887"/>
    </source>
</evidence>
<dbReference type="OrthoDB" id="3460188at2"/>
<protein>
    <submittedName>
        <fullName evidence="3">Virulence factor Mce-like protein</fullName>
    </submittedName>
</protein>
<dbReference type="RefSeq" id="WP_101463788.1">
    <property type="nucleotide sequence ID" value="NZ_PJMW01000001.1"/>
</dbReference>
<reference evidence="3 4" key="1">
    <citation type="submission" date="2017-12" db="EMBL/GenBank/DDBJ databases">
        <title>Sequencing the genomes of 1000 Actinobacteria strains.</title>
        <authorList>
            <person name="Klenk H.-P."/>
        </authorList>
    </citation>
    <scope>NUCLEOTIDE SEQUENCE [LARGE SCALE GENOMIC DNA]</scope>
    <source>
        <strain evidence="3 4">DSM 44489</strain>
    </source>
</reference>
<feature type="domain" description="Mammalian cell entry C-terminal" evidence="2">
    <location>
        <begin position="129"/>
        <end position="347"/>
    </location>
</feature>
<dbReference type="PANTHER" id="PTHR33371:SF19">
    <property type="entry name" value="MCE-FAMILY PROTEIN MCE4A"/>
    <property type="match status" value="1"/>
</dbReference>
<dbReference type="GO" id="GO:0051701">
    <property type="term" value="P:biological process involved in interaction with host"/>
    <property type="evidence" value="ECO:0007669"/>
    <property type="project" value="TreeGrafter"/>
</dbReference>
<evidence type="ECO:0000313" key="3">
    <source>
        <dbReference type="EMBL" id="PKV99020.1"/>
    </source>
</evidence>
<dbReference type="InterPro" id="IPR003399">
    <property type="entry name" value="Mce/MlaD"/>
</dbReference>
<evidence type="ECO:0000259" key="1">
    <source>
        <dbReference type="Pfam" id="PF02470"/>
    </source>
</evidence>
<organism evidence="3 4">
    <name type="scientific">Nocardia fluminea</name>
    <dbReference type="NCBI Taxonomy" id="134984"/>
    <lineage>
        <taxon>Bacteria</taxon>
        <taxon>Bacillati</taxon>
        <taxon>Actinomycetota</taxon>
        <taxon>Actinomycetes</taxon>
        <taxon>Mycobacteriales</taxon>
        <taxon>Nocardiaceae</taxon>
        <taxon>Nocardia</taxon>
    </lineage>
</organism>
<dbReference type="Pfam" id="PF11887">
    <property type="entry name" value="Mce4_CUP1"/>
    <property type="match status" value="1"/>
</dbReference>
<dbReference type="InterPro" id="IPR024516">
    <property type="entry name" value="Mce_C"/>
</dbReference>
<dbReference type="Pfam" id="PF02470">
    <property type="entry name" value="MlaD"/>
    <property type="match status" value="1"/>
</dbReference>
<name>A0A2N3WYT1_9NOCA</name>
<dbReference type="Proteomes" id="UP000233766">
    <property type="component" value="Unassembled WGS sequence"/>
</dbReference>
<dbReference type="GO" id="GO:0005576">
    <property type="term" value="C:extracellular region"/>
    <property type="evidence" value="ECO:0007669"/>
    <property type="project" value="TreeGrafter"/>
</dbReference>
<sequence>MYPDPSGRGWSRKRLGLAGVAMAATLSSVVGVLGLRYTGYFADTVAVTALLTSTGDGLPARADVRFHGMLVGSVSEVDIAEKGLRQRVGLRLDPAAAAEIPNSVTARVVPANIFGVSAIELVDNGAAASSLRTGSVVEQDTSRATTALQTTLTTLRDVLDRIQPAKLARVLATLAEALDGDTRLPGSTIERLDQWVTEVRAIPGIGDLVGDLGAAATAVNQSAPELVDALGKSVHTARTITDRRARVIDLLTTAGGATDATQDLFARNPDAGKELVVGLDETFGALAADPAALTETVSGLNTALARLSTVFDWGPSRQMRWDVTVSFTPFRQYTAADCPRYGSQAGPRCDGASVPDVPAQQHYPTQLLPSWLSTAGPAPAPILPGLPALPLPMIPGLSLPGLVIPGLTAPASLPEQQQVPAGRPISLSGPDAIAAIVGGRPNTTQLLLLGAVLTGTTVTATPPGDH</sequence>
<dbReference type="AlphaFoldDB" id="A0A2N3WYT1"/>
<dbReference type="PANTHER" id="PTHR33371">
    <property type="entry name" value="INTERMEMBRANE PHOSPHOLIPID TRANSPORT SYSTEM BINDING PROTEIN MLAD-RELATED"/>
    <property type="match status" value="1"/>
</dbReference>
<feature type="domain" description="Mce/MlaD" evidence="1">
    <location>
        <begin position="45"/>
        <end position="122"/>
    </location>
</feature>
<comment type="caution">
    <text evidence="3">The sequence shown here is derived from an EMBL/GenBank/DDBJ whole genome shotgun (WGS) entry which is preliminary data.</text>
</comment>
<keyword evidence="4" id="KW-1185">Reference proteome</keyword>